<gene>
    <name evidence="1" type="ORF">GCM10022386_01100</name>
</gene>
<reference evidence="2" key="1">
    <citation type="journal article" date="2019" name="Int. J. Syst. Evol. Microbiol.">
        <title>The Global Catalogue of Microorganisms (GCM) 10K type strain sequencing project: providing services to taxonomists for standard genome sequencing and annotation.</title>
        <authorList>
            <consortium name="The Broad Institute Genomics Platform"/>
            <consortium name="The Broad Institute Genome Sequencing Center for Infectious Disease"/>
            <person name="Wu L."/>
            <person name="Ma J."/>
        </authorList>
    </citation>
    <scope>NUCLEOTIDE SEQUENCE [LARGE SCALE GENOMIC DNA]</scope>
    <source>
        <strain evidence="2">JCM 17064</strain>
    </source>
</reference>
<sequence length="64" mass="7582">MFFIVINSFKLSLKPLGFKIPYLKKVLKAHFFYLKLEINRIADEKKSSKRTVLTLKYNVTVCKE</sequence>
<dbReference type="Proteomes" id="UP001500968">
    <property type="component" value="Unassembled WGS sequence"/>
</dbReference>
<accession>A0ABP7T7E9</accession>
<keyword evidence="2" id="KW-1185">Reference proteome</keyword>
<dbReference type="EMBL" id="BAABCR010000001">
    <property type="protein sequence ID" value="GAA4021895.1"/>
    <property type="molecule type" value="Genomic_DNA"/>
</dbReference>
<evidence type="ECO:0000313" key="2">
    <source>
        <dbReference type="Proteomes" id="UP001500968"/>
    </source>
</evidence>
<protein>
    <submittedName>
        <fullName evidence="1">Uncharacterized protein</fullName>
    </submittedName>
</protein>
<name>A0ABP7T7E9_9FLAO</name>
<evidence type="ECO:0000313" key="1">
    <source>
        <dbReference type="EMBL" id="GAA4021895.1"/>
    </source>
</evidence>
<organism evidence="1 2">
    <name type="scientific">Flavobacterium cheonhonense</name>
    <dbReference type="NCBI Taxonomy" id="706185"/>
    <lineage>
        <taxon>Bacteria</taxon>
        <taxon>Pseudomonadati</taxon>
        <taxon>Bacteroidota</taxon>
        <taxon>Flavobacteriia</taxon>
        <taxon>Flavobacteriales</taxon>
        <taxon>Flavobacteriaceae</taxon>
        <taxon>Flavobacterium</taxon>
    </lineage>
</organism>
<comment type="caution">
    <text evidence="1">The sequence shown here is derived from an EMBL/GenBank/DDBJ whole genome shotgun (WGS) entry which is preliminary data.</text>
</comment>
<proteinExistence type="predicted"/>